<evidence type="ECO:0000313" key="2">
    <source>
        <dbReference type="Proteomes" id="UP000310529"/>
    </source>
</evidence>
<organism evidence="1 2">
    <name type="scientific">Escherichia coli O145:NM</name>
    <dbReference type="NCBI Taxonomy" id="991919"/>
    <lineage>
        <taxon>Bacteria</taxon>
        <taxon>Pseudomonadati</taxon>
        <taxon>Pseudomonadota</taxon>
        <taxon>Gammaproteobacteria</taxon>
        <taxon>Enterobacterales</taxon>
        <taxon>Enterobacteriaceae</taxon>
        <taxon>Escherichia</taxon>
    </lineage>
</organism>
<evidence type="ECO:0000313" key="1">
    <source>
        <dbReference type="EMBL" id="QCH93962.1"/>
    </source>
</evidence>
<sequence length="63" mass="7642">MRQTANLHTSQPISVMHRPIMKEERLKFWNPERITTTGKSLRITQMRFNIIYIMRTNRNQGRI</sequence>
<gene>
    <name evidence="1" type="ORF">CCU01_014655</name>
</gene>
<protein>
    <submittedName>
        <fullName evidence="1">Uncharacterized protein</fullName>
    </submittedName>
</protein>
<dbReference type="EMBL" id="CP031919">
    <property type="protein sequence ID" value="QCH93962.1"/>
    <property type="molecule type" value="Genomic_DNA"/>
</dbReference>
<proteinExistence type="predicted"/>
<dbReference type="Proteomes" id="UP000310529">
    <property type="component" value="Chromosome"/>
</dbReference>
<dbReference type="AlphaFoldDB" id="A0A4P8C309"/>
<name>A0A4P8C309_ECOLX</name>
<accession>A0A4P8C309</accession>
<reference evidence="1 2" key="1">
    <citation type="submission" date="2018-08" db="EMBL/GenBank/DDBJ databases">
        <title>Food and Water Consortium WGS.</title>
        <authorList>
            <person name="Tyson S."/>
            <person name="Peterson C.-L."/>
            <person name="Olson A."/>
            <person name="Tyler S."/>
            <person name="Cabral J."/>
            <person name="Lynch T."/>
            <person name="Knox N."/>
            <person name="Van Domselaar G."/>
            <person name="Graham M."/>
        </authorList>
    </citation>
    <scope>NUCLEOTIDE SEQUENCE [LARGE SCALE GENOMIC DNA]</scope>
    <source>
        <strain evidence="1 2">FWSEC0002</strain>
    </source>
</reference>